<evidence type="ECO:0000259" key="2">
    <source>
        <dbReference type="Pfam" id="PF15463"/>
    </source>
</evidence>
<dbReference type="GO" id="GO:0042790">
    <property type="term" value="P:nucleolar large rRNA transcription by RNA polymerase I"/>
    <property type="evidence" value="ECO:0007669"/>
    <property type="project" value="TreeGrafter"/>
</dbReference>
<dbReference type="InterPro" id="IPR053029">
    <property type="entry name" value="RNA_pol_I-specific_init_factor"/>
</dbReference>
<reference evidence="3" key="1">
    <citation type="submission" date="2021-01" db="EMBL/GenBank/DDBJ databases">
        <title>Chromosome-level genome assembly of a human fungal pathogen reveals clustering of transcriptionally co-regulated genes.</title>
        <authorList>
            <person name="Voorhies M."/>
            <person name="Cohen S."/>
            <person name="Shea T.P."/>
            <person name="Petrus S."/>
            <person name="Munoz J.F."/>
            <person name="Poplawski S."/>
            <person name="Goldman W.E."/>
            <person name="Michael T."/>
            <person name="Cuomo C.A."/>
            <person name="Sil A."/>
            <person name="Beyhan S."/>
        </authorList>
    </citation>
    <scope>NUCLEOTIDE SEQUENCE</scope>
    <source>
        <strain evidence="3">WU24</strain>
    </source>
</reference>
<feature type="region of interest" description="Disordered" evidence="1">
    <location>
        <begin position="43"/>
        <end position="62"/>
    </location>
</feature>
<name>A0A8A1M9Z5_AJECA</name>
<evidence type="ECO:0000256" key="1">
    <source>
        <dbReference type="SAM" id="MobiDB-lite"/>
    </source>
</evidence>
<feature type="compositionally biased region" description="Polar residues" evidence="1">
    <location>
        <begin position="301"/>
        <end position="336"/>
    </location>
</feature>
<sequence>MAVAEYVRGKALQNDIPAPKGGKYVSGNPSRELMANMARVKVPTTRLSETPSSAAGTTGEHRPVTASKIRGQTTGFQVPTSQATPKDIFDTDVETVDDSTTTVASFIREKDGRKRDFQLDPAPPQVTSQDENDLPSNVQYSQGNSRGRSALEERMIMELGSDPEYVHEDIIVPQDTHMQGDEAQTGDEDDFDGDDAQLFDWRNNNDTNGEPLSWQNIEAVLRDTKAPLPVQNLQQQININPRSVPKQSDYESYSDSNMYMPKPTQRNSTGGRLLTRSRFGTPNPRGGAPLDGEKFFGTRPIPQTSPSRTVILSPQSQHASQPNITKPNKPNSLQSIHDNHDPYSRGGLFDITDLSALDSSSSDNSTDNQQTYTSLRLSTLSSLSTKRPLDDFPSDYPPNILETKTFADLQAESFDYNPAAPQLIFQPQDPPIALSEKLTRLKVLTDEQRQTFFASLKLTEWEESGDWIIEQFSLLLQRTKEARRERRKVATLFEKEIERRYELVQVEGKGIGQRLEEMRMGGMDVLKARVS</sequence>
<feature type="region of interest" description="Disordered" evidence="1">
    <location>
        <begin position="112"/>
        <end position="149"/>
    </location>
</feature>
<dbReference type="GO" id="GO:0070860">
    <property type="term" value="C:RNA polymerase I core factor complex"/>
    <property type="evidence" value="ECO:0007669"/>
    <property type="project" value="TreeGrafter"/>
</dbReference>
<dbReference type="AlphaFoldDB" id="A0A8A1M9Z5"/>
<dbReference type="VEuPathDB" id="FungiDB:I7I51_02531"/>
<dbReference type="PANTHER" id="PTHR28244">
    <property type="entry name" value="RNA POLYMERASE I-SPECIFIC TRANSCRIPTION INITIATION FACTOR RRN11"/>
    <property type="match status" value="1"/>
</dbReference>
<evidence type="ECO:0000313" key="3">
    <source>
        <dbReference type="EMBL" id="QSS62791.1"/>
    </source>
</evidence>
<organism evidence="3 4">
    <name type="scientific">Ajellomyces capsulatus</name>
    <name type="common">Darling's disease fungus</name>
    <name type="synonym">Histoplasma capsulatum</name>
    <dbReference type="NCBI Taxonomy" id="5037"/>
    <lineage>
        <taxon>Eukaryota</taxon>
        <taxon>Fungi</taxon>
        <taxon>Dikarya</taxon>
        <taxon>Ascomycota</taxon>
        <taxon>Pezizomycotina</taxon>
        <taxon>Eurotiomycetes</taxon>
        <taxon>Eurotiomycetidae</taxon>
        <taxon>Onygenales</taxon>
        <taxon>Ajellomycetaceae</taxon>
        <taxon>Histoplasma</taxon>
    </lineage>
</organism>
<evidence type="ECO:0000313" key="4">
    <source>
        <dbReference type="Proteomes" id="UP000663671"/>
    </source>
</evidence>
<feature type="domain" description="Extracellular mutant protein 11 C-terminal" evidence="2">
    <location>
        <begin position="395"/>
        <end position="526"/>
    </location>
</feature>
<dbReference type="Pfam" id="PF15463">
    <property type="entry name" value="ECM11"/>
    <property type="match status" value="1"/>
</dbReference>
<dbReference type="OrthoDB" id="2159786at2759"/>
<accession>A0A8A1M9Z5</accession>
<feature type="region of interest" description="Disordered" evidence="1">
    <location>
        <begin position="239"/>
        <end position="347"/>
    </location>
</feature>
<dbReference type="PANTHER" id="PTHR28244:SF1">
    <property type="entry name" value="RNA POLYMERASE I-SPECIFIC TRANSCRIPTION INITIATION FACTOR RRN11"/>
    <property type="match status" value="1"/>
</dbReference>
<protein>
    <recommendedName>
        <fullName evidence="2">Extracellular mutant protein 11 C-terminal domain-containing protein</fullName>
    </recommendedName>
</protein>
<feature type="compositionally biased region" description="Polar residues" evidence="1">
    <location>
        <begin position="125"/>
        <end position="147"/>
    </location>
</feature>
<dbReference type="GO" id="GO:0001164">
    <property type="term" value="F:RNA polymerase I core promoter sequence-specific DNA binding"/>
    <property type="evidence" value="ECO:0007669"/>
    <property type="project" value="TreeGrafter"/>
</dbReference>
<gene>
    <name evidence="3" type="ORF">I7I51_02531</name>
</gene>
<feature type="compositionally biased region" description="Polar residues" evidence="1">
    <location>
        <begin position="45"/>
        <end position="56"/>
    </location>
</feature>
<dbReference type="Proteomes" id="UP000663671">
    <property type="component" value="Chromosome 7"/>
</dbReference>
<dbReference type="GO" id="GO:0017025">
    <property type="term" value="F:TBP-class protein binding"/>
    <property type="evidence" value="ECO:0007669"/>
    <property type="project" value="TreeGrafter"/>
</dbReference>
<proteinExistence type="predicted"/>
<dbReference type="InterPro" id="IPR029178">
    <property type="entry name" value="Ecm11_C"/>
</dbReference>
<dbReference type="EMBL" id="CP069112">
    <property type="protein sequence ID" value="QSS62791.1"/>
    <property type="molecule type" value="Genomic_DNA"/>
</dbReference>